<dbReference type="AlphaFoldDB" id="A0A0V1DPQ2"/>
<organism evidence="1 2">
    <name type="scientific">Trichinella pseudospiralis</name>
    <name type="common">Parasitic roundworm</name>
    <dbReference type="NCBI Taxonomy" id="6337"/>
    <lineage>
        <taxon>Eukaryota</taxon>
        <taxon>Metazoa</taxon>
        <taxon>Ecdysozoa</taxon>
        <taxon>Nematoda</taxon>
        <taxon>Enoplea</taxon>
        <taxon>Dorylaimia</taxon>
        <taxon>Trichinellida</taxon>
        <taxon>Trichinellidae</taxon>
        <taxon>Trichinella</taxon>
    </lineage>
</organism>
<dbReference type="EMBL" id="JYDR01001117">
    <property type="protein sequence ID" value="KRY63536.1"/>
    <property type="molecule type" value="Genomic_DNA"/>
</dbReference>
<proteinExistence type="predicted"/>
<gene>
    <name evidence="1" type="ORF">T4A_8635</name>
</gene>
<accession>A0A0V1DPQ2</accession>
<sequence>MAPFFGICEKSFLYKQILQNILRTLPCLFGLREAIAKGNFKNHVQLLSKMPDEIAKVFLEEIGSGNMLCAAVEENGMGQNRTCECSNAHYKYDRAL</sequence>
<evidence type="ECO:0000313" key="2">
    <source>
        <dbReference type="Proteomes" id="UP000054632"/>
    </source>
</evidence>
<evidence type="ECO:0000313" key="1">
    <source>
        <dbReference type="EMBL" id="KRY63536.1"/>
    </source>
</evidence>
<dbReference type="Proteomes" id="UP000054632">
    <property type="component" value="Unassembled WGS sequence"/>
</dbReference>
<protein>
    <submittedName>
        <fullName evidence="1">Uncharacterized protein</fullName>
    </submittedName>
</protein>
<name>A0A0V1DPQ2_TRIPS</name>
<reference evidence="1 2" key="1">
    <citation type="submission" date="2015-01" db="EMBL/GenBank/DDBJ databases">
        <title>Evolution of Trichinella species and genotypes.</title>
        <authorList>
            <person name="Korhonen P.K."/>
            <person name="Edoardo P."/>
            <person name="Giuseppe L.R."/>
            <person name="Gasser R.B."/>
        </authorList>
    </citation>
    <scope>NUCLEOTIDE SEQUENCE [LARGE SCALE GENOMIC DNA]</scope>
    <source>
        <strain evidence="1">ISS13</strain>
    </source>
</reference>
<comment type="caution">
    <text evidence="1">The sequence shown here is derived from an EMBL/GenBank/DDBJ whole genome shotgun (WGS) entry which is preliminary data.</text>
</comment>